<feature type="compositionally biased region" description="Acidic residues" evidence="1">
    <location>
        <begin position="332"/>
        <end position="348"/>
    </location>
</feature>
<organism evidence="3 4">
    <name type="scientific">Paramormyrops kingsleyae</name>
    <dbReference type="NCBI Taxonomy" id="1676925"/>
    <lineage>
        <taxon>Eukaryota</taxon>
        <taxon>Metazoa</taxon>
        <taxon>Chordata</taxon>
        <taxon>Craniata</taxon>
        <taxon>Vertebrata</taxon>
        <taxon>Euteleostomi</taxon>
        <taxon>Actinopterygii</taxon>
        <taxon>Neopterygii</taxon>
        <taxon>Teleostei</taxon>
        <taxon>Osteoglossocephala</taxon>
        <taxon>Osteoglossomorpha</taxon>
        <taxon>Osteoglossiformes</taxon>
        <taxon>Mormyridae</taxon>
        <taxon>Paramormyrops</taxon>
    </lineage>
</organism>
<feature type="compositionally biased region" description="Low complexity" evidence="1">
    <location>
        <begin position="349"/>
        <end position="363"/>
    </location>
</feature>
<sequence length="733" mass="82268">MGDLESGFEEMEGVKLGYLVIEGKQMFALSQVFTDLLKNIPRTTVHKRMDHLKVKKHHCDLEELRKLKAINSIAFHAAKCTLISREDVEALYVSCKADRLPKSKKRKSNSRPPDLYDGQIRSEPRYNFWKKHVWFRLHDASQPFSFKHTAGRQEVASSPACNLPQIYSKFISHSCEAVNRTACRASKNYETAEIPGSRVTFNASHSFFRNVVCSRQPVRYHSAIAAQSSLSSTAGLIYKRKREQEGSGRELCNSSRHRRQVFLFPKCCKPKVSNGTLNKFHLEPELFHDHQQAESFQESCSSDTESTSNSERANYDSDFGSCLSTSTNSGTSDDDEDDSLSESSDVTDESSSQSDSSSVSSRVSLQSIRFRQTSLSALNNKTHLAPQPAVHYNNQYKTDQGGTTLERERLSGSFFEIPDRPARTDPKTDSAKEISPLPFSKKNKDFPLQRVPGEAKESHQAWISHCAQYKETIVSKYSDSNPSLTASFRKEDLCAFSNYNDENNAEAETQPSLLPNVKIKEENSSDEREYSCQDTAVGSQCGLNPTEPGIVHYLVDGGDFTDSKNSYRSNRANNTVYQKSPARRSGIISTLNTTYPDEGDYKNGARVRKNYRTLVLGKQYGNPRTHAKFGAKVNRTPSTGKSEYCEGSEDYITSSKRRRASSNVSVMKKTFNFIANFPPPPSLIIGSDGDLSPAYSLSSTKNNQTPHRSHPVWKWQLGGPALPLPPSHKFRKF</sequence>
<dbReference type="InterPro" id="IPR003380">
    <property type="entry name" value="SKI/SNO/DAC"/>
</dbReference>
<accession>A0A3B3SFL6</accession>
<dbReference type="Pfam" id="PF15223">
    <property type="entry name" value="EPOP"/>
    <property type="match status" value="1"/>
</dbReference>
<dbReference type="Proteomes" id="UP000261540">
    <property type="component" value="Unplaced"/>
</dbReference>
<dbReference type="Ensembl" id="ENSPKIT00000010361.1">
    <property type="protein sequence ID" value="ENSPKIP00000029564.1"/>
    <property type="gene ID" value="ENSPKIG00000010764.1"/>
</dbReference>
<protein>
    <submittedName>
        <fullName evidence="3">SKI/DACH domain containing 1</fullName>
    </submittedName>
</protein>
<evidence type="ECO:0000313" key="4">
    <source>
        <dbReference type="Proteomes" id="UP000261540"/>
    </source>
</evidence>
<dbReference type="InterPro" id="IPR037000">
    <property type="entry name" value="Ski_DNA-bd_sf"/>
</dbReference>
<dbReference type="PANTHER" id="PTHR23187:SF4">
    <property type="entry name" value="SKI_DACH DOMAIN-CONTAINING PROTEIN 1"/>
    <property type="match status" value="1"/>
</dbReference>
<dbReference type="AlphaFoldDB" id="A0A3B3SFL6"/>
<dbReference type="Gene3D" id="3.10.260.20">
    <property type="entry name" value="Ski"/>
    <property type="match status" value="1"/>
</dbReference>
<keyword evidence="4" id="KW-1185">Reference proteome</keyword>
<feature type="compositionally biased region" description="Low complexity" evidence="1">
    <location>
        <begin position="298"/>
        <end position="311"/>
    </location>
</feature>
<dbReference type="InterPro" id="IPR009061">
    <property type="entry name" value="DNA-bd_dom_put_sf"/>
</dbReference>
<feature type="domain" description="SKI/SNO/DAC" evidence="2">
    <location>
        <begin position="10"/>
        <end position="95"/>
    </location>
</feature>
<feature type="compositionally biased region" description="Polar residues" evidence="1">
    <location>
        <begin position="392"/>
        <end position="403"/>
    </location>
</feature>
<evidence type="ECO:0000256" key="1">
    <source>
        <dbReference type="SAM" id="MobiDB-lite"/>
    </source>
</evidence>
<feature type="compositionally biased region" description="Basic and acidic residues" evidence="1">
    <location>
        <begin position="417"/>
        <end position="432"/>
    </location>
</feature>
<dbReference type="STRING" id="1676925.ENSPKIP00000029564"/>
<dbReference type="CDD" id="cd21082">
    <property type="entry name" value="DHD_SKIDA1"/>
    <property type="match status" value="1"/>
</dbReference>
<dbReference type="Pfam" id="PF02437">
    <property type="entry name" value="Ski_Sno_DHD"/>
    <property type="match status" value="1"/>
</dbReference>
<dbReference type="GeneTree" id="ENSGT00940000153451"/>
<reference evidence="3" key="1">
    <citation type="submission" date="2025-08" db="UniProtKB">
        <authorList>
            <consortium name="Ensembl"/>
        </authorList>
    </citation>
    <scope>IDENTIFICATION</scope>
</reference>
<evidence type="ECO:0000313" key="3">
    <source>
        <dbReference type="Ensembl" id="ENSPKIP00000029564.1"/>
    </source>
</evidence>
<dbReference type="InterPro" id="IPR052119">
    <property type="entry name" value="ElonginBC-PRC2_ViralRestrict"/>
</dbReference>
<feature type="region of interest" description="Disordered" evidence="1">
    <location>
        <begin position="293"/>
        <end position="363"/>
    </location>
</feature>
<dbReference type="PANTHER" id="PTHR23187">
    <property type="entry name" value="FLJ44216 PROTEIN-RELATED"/>
    <property type="match status" value="1"/>
</dbReference>
<dbReference type="SUPFAM" id="SSF46955">
    <property type="entry name" value="Putative DNA-binding domain"/>
    <property type="match status" value="1"/>
</dbReference>
<evidence type="ECO:0000259" key="2">
    <source>
        <dbReference type="Pfam" id="PF02437"/>
    </source>
</evidence>
<proteinExistence type="predicted"/>
<name>A0A3B3SFL6_9TELE</name>
<dbReference type="InterPro" id="IPR027971">
    <property type="entry name" value="EPOP"/>
</dbReference>
<reference evidence="3" key="2">
    <citation type="submission" date="2025-09" db="UniProtKB">
        <authorList>
            <consortium name="Ensembl"/>
        </authorList>
    </citation>
    <scope>IDENTIFICATION</scope>
</reference>
<feature type="region of interest" description="Disordered" evidence="1">
    <location>
        <begin position="386"/>
        <end position="445"/>
    </location>
</feature>